<feature type="transmembrane region" description="Helical" evidence="1">
    <location>
        <begin position="36"/>
        <end position="53"/>
    </location>
</feature>
<dbReference type="GeneID" id="55611572"/>
<proteinExistence type="predicted"/>
<reference evidence="2 3" key="1">
    <citation type="submission" date="2018-08" db="EMBL/GenBank/DDBJ databases">
        <authorList>
            <person name="Hogarty M.P."/>
            <person name="Sinkre R.A."/>
            <person name="Rubiano R."/>
            <person name="Harback M.R."/>
            <person name="Shaffer C.D."/>
            <person name="Weston-Hafer K.A."/>
            <person name="Russell D.A."/>
            <person name="Pope W.H."/>
            <person name="Jacobs-Sera D."/>
            <person name="Hendrix R.W."/>
            <person name="Hatfull G.F."/>
        </authorList>
    </citation>
    <scope>NUCLEOTIDE SEQUENCE [LARGE SCALE GENOMIC DNA]</scope>
</reference>
<protein>
    <submittedName>
        <fullName evidence="2">Uncharacterized protein</fullName>
    </submittedName>
</protein>
<keyword evidence="1" id="KW-0472">Membrane</keyword>
<evidence type="ECO:0000313" key="3">
    <source>
        <dbReference type="Proteomes" id="UP000271820"/>
    </source>
</evidence>
<dbReference type="KEGG" id="vg:55611572"/>
<dbReference type="EMBL" id="MH727564">
    <property type="protein sequence ID" value="AYB71008.1"/>
    <property type="molecule type" value="Genomic_DNA"/>
</dbReference>
<dbReference type="RefSeq" id="YP_009841307.1">
    <property type="nucleotide sequence ID" value="NC_048730.1"/>
</dbReference>
<keyword evidence="1" id="KW-0812">Transmembrane</keyword>
<keyword evidence="3" id="KW-1185">Reference proteome</keyword>
<evidence type="ECO:0000313" key="2">
    <source>
        <dbReference type="EMBL" id="AYB71008.1"/>
    </source>
</evidence>
<organism evidence="2 3">
    <name type="scientific">Streptomyces phage Yaboi</name>
    <dbReference type="NCBI Taxonomy" id="2301621"/>
    <lineage>
        <taxon>Viruses</taxon>
        <taxon>Duplodnaviria</taxon>
        <taxon>Heunggongvirae</taxon>
        <taxon>Uroviricota</taxon>
        <taxon>Caudoviricetes</taxon>
        <taxon>Stanwilliamsviridae</taxon>
        <taxon>Boydwoodruffvirinae</taxon>
        <taxon>Karimacvirus</taxon>
        <taxon>Karimacvirus yaboi</taxon>
        <taxon>Streptomyces virus Yaboi</taxon>
    </lineage>
</organism>
<accession>A0A385UHJ0</accession>
<sequence length="62" mass="6996">MEIIGMIAVTLLFGWLALMGIAINMIPAEMTPVQRILVLAWSVGWIWLWWIVVGSDIQVTVK</sequence>
<gene>
    <name evidence="2" type="primary">211</name>
    <name evidence="2" type="ORF">SEA_YABOI_211</name>
</gene>
<feature type="transmembrane region" description="Helical" evidence="1">
    <location>
        <begin position="6"/>
        <end position="24"/>
    </location>
</feature>
<evidence type="ECO:0000256" key="1">
    <source>
        <dbReference type="SAM" id="Phobius"/>
    </source>
</evidence>
<keyword evidence="1" id="KW-1133">Transmembrane helix</keyword>
<name>A0A385UHJ0_9CAUD</name>
<dbReference type="Proteomes" id="UP000271820">
    <property type="component" value="Segment"/>
</dbReference>